<reference evidence="2" key="1">
    <citation type="submission" date="2016-12" db="EMBL/GenBank/DDBJ databases">
        <title>Discovery of methanogenic haloarchaea.</title>
        <authorList>
            <person name="Sorokin D.Y."/>
            <person name="Makarova K.S."/>
            <person name="Abbas B."/>
            <person name="Ferrer M."/>
            <person name="Golyshin P.N."/>
        </authorList>
    </citation>
    <scope>NUCLEOTIDE SEQUENCE [LARGE SCALE GENOMIC DNA]</scope>
    <source>
        <strain evidence="2">HMET1</strain>
    </source>
</reference>
<dbReference type="EMBL" id="MSDW01000001">
    <property type="protein sequence ID" value="OKY78935.1"/>
    <property type="molecule type" value="Genomic_DNA"/>
</dbReference>
<name>A0A1Q6DX44_METT1</name>
<dbReference type="AlphaFoldDB" id="A0A1Q6DX44"/>
<comment type="caution">
    <text evidence="2">The sequence shown here is derived from an EMBL/GenBank/DDBJ whole genome shotgun (WGS) entry which is preliminary data.</text>
</comment>
<evidence type="ECO:0000313" key="2">
    <source>
        <dbReference type="EMBL" id="OKY78935.1"/>
    </source>
</evidence>
<proteinExistence type="predicted"/>
<evidence type="ECO:0000256" key="1">
    <source>
        <dbReference type="SAM" id="MobiDB-lite"/>
    </source>
</evidence>
<gene>
    <name evidence="2" type="ORF">BTN85_1440</name>
</gene>
<dbReference type="Proteomes" id="UP000185744">
    <property type="component" value="Unassembled WGS sequence"/>
</dbReference>
<feature type="region of interest" description="Disordered" evidence="1">
    <location>
        <begin position="1"/>
        <end position="26"/>
    </location>
</feature>
<protein>
    <submittedName>
        <fullName evidence="2">Uncharacterized protein</fullName>
    </submittedName>
</protein>
<accession>A0A1Q6DX44</accession>
<evidence type="ECO:0000313" key="3">
    <source>
        <dbReference type="Proteomes" id="UP000185744"/>
    </source>
</evidence>
<dbReference type="InParanoid" id="A0A1Q6DX44"/>
<sequence length="26" mass="3028">MDDMDGWKKETSKSLDLKDEEPKKSS</sequence>
<organism evidence="2 3">
    <name type="scientific">Methanohalarchaeum thermophilum</name>
    <dbReference type="NCBI Taxonomy" id="1903181"/>
    <lineage>
        <taxon>Archaea</taxon>
        <taxon>Methanobacteriati</taxon>
        <taxon>Methanobacteriota</taxon>
        <taxon>Methanonatronarchaeia</taxon>
        <taxon>Methanonatronarchaeales</taxon>
        <taxon>Methanonatronarchaeaceae</taxon>
        <taxon>Candidatus Methanohalarchaeum</taxon>
    </lineage>
</organism>
<keyword evidence="3" id="KW-1185">Reference proteome</keyword>